<organism evidence="2 3">
    <name type="scientific">Loigolactobacillus zhaoyuanensis</name>
    <dbReference type="NCBI Taxonomy" id="2486017"/>
    <lineage>
        <taxon>Bacteria</taxon>
        <taxon>Bacillati</taxon>
        <taxon>Bacillota</taxon>
        <taxon>Bacilli</taxon>
        <taxon>Lactobacillales</taxon>
        <taxon>Lactobacillaceae</taxon>
        <taxon>Loigolactobacillus</taxon>
    </lineage>
</organism>
<dbReference type="EMBL" id="JBGQPK010000023">
    <property type="protein sequence ID" value="MFL2029346.1"/>
    <property type="molecule type" value="Genomic_DNA"/>
</dbReference>
<name>A0ABW8UCX5_9LACO</name>
<dbReference type="SUPFAM" id="SSF88946">
    <property type="entry name" value="Sigma2 domain of RNA polymerase sigma factors"/>
    <property type="match status" value="1"/>
</dbReference>
<dbReference type="Proteomes" id="UP001625389">
    <property type="component" value="Unassembled WGS sequence"/>
</dbReference>
<comment type="caution">
    <text evidence="2">The sequence shown here is derived from an EMBL/GenBank/DDBJ whole genome shotgun (WGS) entry which is preliminary data.</text>
</comment>
<accession>A0ABW8UCX5</accession>
<feature type="domain" description="RNA polymerase sigma factor 70 region 4 type 2" evidence="1">
    <location>
        <begin position="112"/>
        <end position="157"/>
    </location>
</feature>
<dbReference type="InterPro" id="IPR013249">
    <property type="entry name" value="RNA_pol_sigma70_r4_t2"/>
</dbReference>
<reference evidence="2 3" key="1">
    <citation type="submission" date="2024-08" db="EMBL/GenBank/DDBJ databases">
        <authorList>
            <person name="Arias E."/>
        </authorList>
    </citation>
    <scope>NUCLEOTIDE SEQUENCE [LARGE SCALE GENOMIC DNA]</scope>
    <source>
        <strain evidence="2 3">FAM 25317</strain>
    </source>
</reference>
<evidence type="ECO:0000259" key="1">
    <source>
        <dbReference type="Pfam" id="PF08281"/>
    </source>
</evidence>
<dbReference type="Pfam" id="PF08281">
    <property type="entry name" value="Sigma70_r4_2"/>
    <property type="match status" value="1"/>
</dbReference>
<proteinExistence type="predicted"/>
<dbReference type="InterPro" id="IPR013324">
    <property type="entry name" value="RNA_pol_sigma_r3/r4-like"/>
</dbReference>
<dbReference type="InterPro" id="IPR014284">
    <property type="entry name" value="RNA_pol_sigma-70_dom"/>
</dbReference>
<dbReference type="Gene3D" id="1.10.10.10">
    <property type="entry name" value="Winged helix-like DNA-binding domain superfamily/Winged helix DNA-binding domain"/>
    <property type="match status" value="1"/>
</dbReference>
<evidence type="ECO:0000313" key="2">
    <source>
        <dbReference type="EMBL" id="MFL2029346.1"/>
    </source>
</evidence>
<gene>
    <name evidence="2" type="ORF">ACEN34_06910</name>
</gene>
<dbReference type="InterPro" id="IPR036388">
    <property type="entry name" value="WH-like_DNA-bd_sf"/>
</dbReference>
<dbReference type="SUPFAM" id="SSF88659">
    <property type="entry name" value="Sigma3 and sigma4 domains of RNA polymerase sigma factors"/>
    <property type="match status" value="1"/>
</dbReference>
<sequence length="167" mass="19651">MTNQLSNAAFNAALEDKQLIFGVLKQFKITRQHNDFDDYFQECLLAYADAYCKYEQNGSPLSRQNYLYTKVRQRVIDLIRKHDCYQSYFGCSLAAIDPLIIDLEPKIQQELVLQDLMAELTPTESQLFHMLYLQNYSAQETGQKLNVRPSTLYRWRSKLAQKIKNFF</sequence>
<dbReference type="RefSeq" id="WP_407137373.1">
    <property type="nucleotide sequence ID" value="NZ_JBGQPK010000023.1"/>
</dbReference>
<dbReference type="InterPro" id="IPR013325">
    <property type="entry name" value="RNA_pol_sigma_r2"/>
</dbReference>
<dbReference type="NCBIfam" id="TIGR02937">
    <property type="entry name" value="sigma70-ECF"/>
    <property type="match status" value="1"/>
</dbReference>
<keyword evidence="3" id="KW-1185">Reference proteome</keyword>
<evidence type="ECO:0000313" key="3">
    <source>
        <dbReference type="Proteomes" id="UP001625389"/>
    </source>
</evidence>
<protein>
    <submittedName>
        <fullName evidence="2">Sigma-70 family RNA polymerase sigma factor</fullName>
    </submittedName>
</protein>